<accession>A0ACB8QJT4</accession>
<sequence>MSSDEEEYSSDFEESTASEDYDSGLEEAEASRRARPSSTGPSTGSSFVPTIEGRIEGDFDRLVQSIRIGDSDANSALLTKDWDLSIEDQEAVFREDLRAASGVGKRRGGKKGRKAGIQLSHQVKALIGEGNQAYVDGNVTKATRIMQEVIRIEPRAPAPWSVLANCYSDLGQPDKALQVRIMGAHLHHDAEEWEHLARQSREKGFNRQSLYCLSKVCSLDPENVNAFWDRAFLAKELGEHRIARNSLLAILRRHQHDLTVLEEIRPVLIELNDIKLCAELFDKAFQYYAHQYPVGHLTDPKTGAVLPGGGFGLMELLALADMYNSLGEHDRAVHVIRVGVRWLQGRQDQRFWDACEDDREYDVGTGRPVGSGVGELLPGRFPLDVNARHRLAVARIRMREFEEGAMHARIVLEQDIVHYAPLFHEIADAYFDRQMYAEAKPIYEALGHDAGTSSLDVLIQVARCHHMLGELKDAAEVYETVIAADPSANDAKMRLAEVYEVLNEPRKALDLVYQVIDSRRRKPRETSGPNQSEESFSTSLFEEHRRKDKSSIKGQNRLTPAQLQKLEQQREAETKEGYRRLCQLWPTMMLPDGAQGQAEAEREWLLEAEKLVEMFRSTRNLFTTSKVGFRGMIMRKPRRHKVAQEDEDEMASRLHLDLEHDRLVQRARKGPSPEGITVFRGVHFDDWLRLIMQYAFLLTKRGQYELAEETLTHTLCSSLARGEKMDTVRIAIVACASYAKRYTTVLDQSRKLISTHQFNNEPIRLLTASLASGFRATDAFITSTLQKALLREIRLSDAAVHNPEKLKFNQQGRRWGLPADKAGRSKEDTQEDEGQEVSAGENNKAAAELPTKDNPVLVTIYGQISLDVKSYQSALFYLLSAYEYCPDDPVICLSLAIASMGRAMQRQADNRHHLITQAMAFLTRYRELRKGDPAGLDEVEFNFGRAFQQLGLHSHAVKHYELVLQLADTRTKENPQDFGLAREAAYNLSLIYVTTGATPLAEALYRRWLSI</sequence>
<reference evidence="1" key="1">
    <citation type="submission" date="2021-02" db="EMBL/GenBank/DDBJ databases">
        <authorList>
            <consortium name="DOE Joint Genome Institute"/>
            <person name="Ahrendt S."/>
            <person name="Looney B.P."/>
            <person name="Miyauchi S."/>
            <person name="Morin E."/>
            <person name="Drula E."/>
            <person name="Courty P.E."/>
            <person name="Chicoki N."/>
            <person name="Fauchery L."/>
            <person name="Kohler A."/>
            <person name="Kuo A."/>
            <person name="Labutti K."/>
            <person name="Pangilinan J."/>
            <person name="Lipzen A."/>
            <person name="Riley R."/>
            <person name="Andreopoulos W."/>
            <person name="He G."/>
            <person name="Johnson J."/>
            <person name="Barry K.W."/>
            <person name="Grigoriev I.V."/>
            <person name="Nagy L."/>
            <person name="Hibbett D."/>
            <person name="Henrissat B."/>
            <person name="Matheny P.B."/>
            <person name="Labbe J."/>
            <person name="Martin F."/>
        </authorList>
    </citation>
    <scope>NUCLEOTIDE SEQUENCE</scope>
    <source>
        <strain evidence="1">EC-137</strain>
    </source>
</reference>
<evidence type="ECO:0000313" key="2">
    <source>
        <dbReference type="Proteomes" id="UP000814128"/>
    </source>
</evidence>
<reference evidence="1" key="2">
    <citation type="journal article" date="2022" name="New Phytol.">
        <title>Evolutionary transition to the ectomycorrhizal habit in the genomes of a hyperdiverse lineage of mushroom-forming fungi.</title>
        <authorList>
            <person name="Looney B."/>
            <person name="Miyauchi S."/>
            <person name="Morin E."/>
            <person name="Drula E."/>
            <person name="Courty P.E."/>
            <person name="Kohler A."/>
            <person name="Kuo A."/>
            <person name="LaButti K."/>
            <person name="Pangilinan J."/>
            <person name="Lipzen A."/>
            <person name="Riley R."/>
            <person name="Andreopoulos W."/>
            <person name="He G."/>
            <person name="Johnson J."/>
            <person name="Nolan M."/>
            <person name="Tritt A."/>
            <person name="Barry K.W."/>
            <person name="Grigoriev I.V."/>
            <person name="Nagy L.G."/>
            <person name="Hibbett D."/>
            <person name="Henrissat B."/>
            <person name="Matheny P.B."/>
            <person name="Labbe J."/>
            <person name="Martin F.M."/>
        </authorList>
    </citation>
    <scope>NUCLEOTIDE SEQUENCE</scope>
    <source>
        <strain evidence="1">EC-137</strain>
    </source>
</reference>
<comment type="caution">
    <text evidence="1">The sequence shown here is derived from an EMBL/GenBank/DDBJ whole genome shotgun (WGS) entry which is preliminary data.</text>
</comment>
<keyword evidence="2" id="KW-1185">Reference proteome</keyword>
<dbReference type="Proteomes" id="UP000814128">
    <property type="component" value="Unassembled WGS sequence"/>
</dbReference>
<dbReference type="EMBL" id="MU273563">
    <property type="protein sequence ID" value="KAI0031922.1"/>
    <property type="molecule type" value="Genomic_DNA"/>
</dbReference>
<evidence type="ECO:0000313" key="1">
    <source>
        <dbReference type="EMBL" id="KAI0031922.1"/>
    </source>
</evidence>
<proteinExistence type="predicted"/>
<organism evidence="1 2">
    <name type="scientific">Vararia minispora EC-137</name>
    <dbReference type="NCBI Taxonomy" id="1314806"/>
    <lineage>
        <taxon>Eukaryota</taxon>
        <taxon>Fungi</taxon>
        <taxon>Dikarya</taxon>
        <taxon>Basidiomycota</taxon>
        <taxon>Agaricomycotina</taxon>
        <taxon>Agaricomycetes</taxon>
        <taxon>Russulales</taxon>
        <taxon>Lachnocladiaceae</taxon>
        <taxon>Vararia</taxon>
    </lineage>
</organism>
<protein>
    <submittedName>
        <fullName evidence="1">TPR-like protein</fullName>
    </submittedName>
</protein>
<gene>
    <name evidence="1" type="ORF">K488DRAFT_86363</name>
</gene>
<name>A0ACB8QJT4_9AGAM</name>